<evidence type="ECO:0000313" key="6">
    <source>
        <dbReference type="Proteomes" id="UP000660611"/>
    </source>
</evidence>
<dbReference type="GO" id="GO:0005829">
    <property type="term" value="C:cytosol"/>
    <property type="evidence" value="ECO:0007669"/>
    <property type="project" value="UniProtKB-ARBA"/>
</dbReference>
<organism evidence="5 6">
    <name type="scientific">Dactylosporangium siamense</name>
    <dbReference type="NCBI Taxonomy" id="685454"/>
    <lineage>
        <taxon>Bacteria</taxon>
        <taxon>Bacillati</taxon>
        <taxon>Actinomycetota</taxon>
        <taxon>Actinomycetes</taxon>
        <taxon>Micromonosporales</taxon>
        <taxon>Micromonosporaceae</taxon>
        <taxon>Dactylosporangium</taxon>
    </lineage>
</organism>
<proteinExistence type="predicted"/>
<dbReference type="SMART" id="SM00320">
    <property type="entry name" value="WD40"/>
    <property type="match status" value="14"/>
</dbReference>
<accession>A0A919U9U2</accession>
<dbReference type="InterPro" id="IPR001680">
    <property type="entry name" value="WD40_rpt"/>
</dbReference>
<dbReference type="InterPro" id="IPR027417">
    <property type="entry name" value="P-loop_NTPase"/>
</dbReference>
<gene>
    <name evidence="5" type="ORF">Dsi01nite_053180</name>
</gene>
<evidence type="ECO:0000256" key="3">
    <source>
        <dbReference type="PROSITE-ProRule" id="PRU00221"/>
    </source>
</evidence>
<evidence type="ECO:0000256" key="1">
    <source>
        <dbReference type="ARBA" id="ARBA00022574"/>
    </source>
</evidence>
<dbReference type="InterPro" id="IPR036322">
    <property type="entry name" value="WD40_repeat_dom_sf"/>
</dbReference>
<dbReference type="SUPFAM" id="SSF52540">
    <property type="entry name" value="P-loop containing nucleoside triphosphate hydrolases"/>
    <property type="match status" value="1"/>
</dbReference>
<dbReference type="Pfam" id="PF00400">
    <property type="entry name" value="WD40"/>
    <property type="match status" value="13"/>
</dbReference>
<keyword evidence="6" id="KW-1185">Reference proteome</keyword>
<feature type="repeat" description="WD" evidence="3">
    <location>
        <begin position="644"/>
        <end position="685"/>
    </location>
</feature>
<dbReference type="InterPro" id="IPR020472">
    <property type="entry name" value="WD40_PAC1"/>
</dbReference>
<name>A0A919U9U2_9ACTN</name>
<feature type="repeat" description="WD" evidence="3">
    <location>
        <begin position="812"/>
        <end position="853"/>
    </location>
</feature>
<dbReference type="PANTHER" id="PTHR22847">
    <property type="entry name" value="WD40 REPEAT PROTEIN"/>
    <property type="match status" value="1"/>
</dbReference>
<dbReference type="PANTHER" id="PTHR22847:SF637">
    <property type="entry name" value="WD REPEAT DOMAIN 5B"/>
    <property type="match status" value="1"/>
</dbReference>
<evidence type="ECO:0000259" key="4">
    <source>
        <dbReference type="Pfam" id="PF00931"/>
    </source>
</evidence>
<dbReference type="InterPro" id="IPR015943">
    <property type="entry name" value="WD40/YVTN_repeat-like_dom_sf"/>
</dbReference>
<dbReference type="PRINTS" id="PR00320">
    <property type="entry name" value="GPROTEINBRPT"/>
</dbReference>
<dbReference type="InterPro" id="IPR019775">
    <property type="entry name" value="WD40_repeat_CS"/>
</dbReference>
<comment type="caution">
    <text evidence="5">The sequence shown here is derived from an EMBL/GenBank/DDBJ whole genome shotgun (WGS) entry which is preliminary data.</text>
</comment>
<dbReference type="PROSITE" id="PS50082">
    <property type="entry name" value="WD_REPEATS_2"/>
    <property type="match status" value="11"/>
</dbReference>
<feature type="repeat" description="WD" evidence="3">
    <location>
        <begin position="686"/>
        <end position="727"/>
    </location>
</feature>
<dbReference type="Gene3D" id="2.130.10.10">
    <property type="entry name" value="YVTN repeat-like/Quinoprotein amine dehydrogenase"/>
    <property type="match status" value="5"/>
</dbReference>
<dbReference type="SUPFAM" id="SSF50998">
    <property type="entry name" value="Quinoprotein alcohol dehydrogenase-like"/>
    <property type="match status" value="1"/>
</dbReference>
<dbReference type="CDD" id="cd00200">
    <property type="entry name" value="WD40"/>
    <property type="match status" value="2"/>
</dbReference>
<dbReference type="PROSITE" id="PS00678">
    <property type="entry name" value="WD_REPEATS_1"/>
    <property type="match status" value="10"/>
</dbReference>
<dbReference type="EMBL" id="BONQ01000082">
    <property type="protein sequence ID" value="GIG47277.1"/>
    <property type="molecule type" value="Genomic_DNA"/>
</dbReference>
<sequence length="1145" mass="121902">MNDNYLLWLAGSTAAVAGSGCFGWWSQRWYEHGLAELVPAEQRPESWLVDRPVEVAEISVALRSRRGAGTVGITTAVHGAGGFGKTSVARMVRVDRRVLRRFDGRVYWVTLGRDLRHGALVEKVNDLIRRVDADRAEPFTDVRQAAEHLAAVLAEGPRRLIVLDDVWFDDQLAAFPVAGRCARLVTTRKPSLVAGQSFGVRVDQMSQEQARRVLTADLPGLSPAAVEALLVETGRWPLLLRLTNRNLLAQTQSHTDLAVLADDLLQRLRRDGPLRAAGHLPDVGDIQQLDVSDPDQRSKAVSATIEASVGLLTTEDRARLTELAIFVEDETIPVNLVAALWRATGGHDGAQTRMLCARLTDLALLTLTPTGDGGTIGLHDVIRDYLHEQLGARERQVHAMLLDAVAADLGGDPADSGGGSVAVVAWWQLPVQARYMREHLIEHMLSAGRRVEAEALATDLRWVQSRLQETGPAGPFADLGQLAGPRAARLSRLLGQSAHLLAPTEPPHSLPDILCSLVAHDPDWGPQAQALAQSRNTAALCNTWPLPDLPDSASRRVLTGHTASVYVVAIAPDGTWLATGGRDETLRLWDTATGAERARLADHPRPVPVSAVAMAADGTWLAIASDDGTVQLWDVATDTERARLVDNIDPVYGMVIAPDGTWLATGGRDGKVRLWDTATGAERAELAGYIDPVYAVAIAPDGTWLAAGGRDIVVRLWDVATGAERGRLAGHTRSVRAVAIAPDGTWLATGALDGTVRLWDVATGTERARLAALAGPVHAVAIAPDGTWLATTSDDGVVRLWDAATGAERTGLAGHTASVYAVAIAPDGTWLATGGRDETVRLWDAATGTERARLADRARRVPVSGMAMAVDGAWLATAGDDGTVRLWDVATGTERARLTGLAGSVYAMAIAPDGTWLATTSFDETRLWDVATGTERARLTALAGAVRAVAIAPDGSWLATASDDGMVRLWDVATGAERVRLAGVAGSVYAVAVAPDGSWLATASFSETRLWDVATGAERVRLAGHTGSVSAVAIAPDGSWLATAGDDGVVRLWDAATGAERARLDHARMVPVSGVAITADGTWLATVSNDHTVRIWHAGRGDLVAVMRTHERISGCIWSPHDYNLLAGGPAGLYRFAFTPRRSGS</sequence>
<dbReference type="AlphaFoldDB" id="A0A919U9U2"/>
<feature type="repeat" description="WD" evidence="3">
    <location>
        <begin position="856"/>
        <end position="897"/>
    </location>
</feature>
<dbReference type="Gene3D" id="3.40.50.300">
    <property type="entry name" value="P-loop containing nucleotide triphosphate hydrolases"/>
    <property type="match status" value="1"/>
</dbReference>
<dbReference type="SUPFAM" id="SSF50978">
    <property type="entry name" value="WD40 repeat-like"/>
    <property type="match status" value="1"/>
</dbReference>
<dbReference type="RefSeq" id="WP_203849019.1">
    <property type="nucleotide sequence ID" value="NZ_BAAAVW010000017.1"/>
</dbReference>
<dbReference type="InterPro" id="IPR002182">
    <property type="entry name" value="NB-ARC"/>
</dbReference>
<dbReference type="Proteomes" id="UP000660611">
    <property type="component" value="Unassembled WGS sequence"/>
</dbReference>
<feature type="repeat" description="WD" evidence="3">
    <location>
        <begin position="770"/>
        <end position="811"/>
    </location>
</feature>
<keyword evidence="2" id="KW-0677">Repeat</keyword>
<dbReference type="GO" id="GO:0043531">
    <property type="term" value="F:ADP binding"/>
    <property type="evidence" value="ECO:0007669"/>
    <property type="project" value="InterPro"/>
</dbReference>
<dbReference type="InterPro" id="IPR011047">
    <property type="entry name" value="Quinoprotein_ADH-like_sf"/>
</dbReference>
<evidence type="ECO:0000256" key="2">
    <source>
        <dbReference type="ARBA" id="ARBA00022737"/>
    </source>
</evidence>
<feature type="repeat" description="WD" evidence="3">
    <location>
        <begin position="728"/>
        <end position="769"/>
    </location>
</feature>
<feature type="repeat" description="WD" evidence="3">
    <location>
        <begin position="939"/>
        <end position="980"/>
    </location>
</feature>
<dbReference type="PROSITE" id="PS50294">
    <property type="entry name" value="WD_REPEATS_REGION"/>
    <property type="match status" value="9"/>
</dbReference>
<dbReference type="InterPro" id="IPR036388">
    <property type="entry name" value="WH-like_DNA-bd_sf"/>
</dbReference>
<feature type="domain" description="NB-ARC" evidence="4">
    <location>
        <begin position="75"/>
        <end position="211"/>
    </location>
</feature>
<feature type="repeat" description="WD" evidence="3">
    <location>
        <begin position="609"/>
        <end position="643"/>
    </location>
</feature>
<feature type="repeat" description="WD" evidence="3">
    <location>
        <begin position="1072"/>
        <end position="1106"/>
    </location>
</feature>
<dbReference type="Gene3D" id="1.10.10.10">
    <property type="entry name" value="Winged helix-like DNA-binding domain superfamily/Winged helix DNA-binding domain"/>
    <property type="match status" value="1"/>
</dbReference>
<reference evidence="5" key="1">
    <citation type="submission" date="2021-01" db="EMBL/GenBank/DDBJ databases">
        <title>Whole genome shotgun sequence of Dactylosporangium siamense NBRC 106093.</title>
        <authorList>
            <person name="Komaki H."/>
            <person name="Tamura T."/>
        </authorList>
    </citation>
    <scope>NUCLEOTIDE SEQUENCE</scope>
    <source>
        <strain evidence="5">NBRC 106093</strain>
    </source>
</reference>
<evidence type="ECO:0000313" key="5">
    <source>
        <dbReference type="EMBL" id="GIG47277.1"/>
    </source>
</evidence>
<feature type="repeat" description="WD" evidence="3">
    <location>
        <begin position="1022"/>
        <end position="1063"/>
    </location>
</feature>
<feature type="repeat" description="WD" evidence="3">
    <location>
        <begin position="558"/>
        <end position="599"/>
    </location>
</feature>
<keyword evidence="1 3" id="KW-0853">WD repeat</keyword>
<protein>
    <recommendedName>
        <fullName evidence="4">NB-ARC domain-containing protein</fullName>
    </recommendedName>
</protein>
<dbReference type="Pfam" id="PF00931">
    <property type="entry name" value="NB-ARC"/>
    <property type="match status" value="1"/>
</dbReference>
<dbReference type="Gene3D" id="1.25.40.370">
    <property type="match status" value="1"/>
</dbReference>